<dbReference type="Proteomes" id="UP000588586">
    <property type="component" value="Unassembled WGS sequence"/>
</dbReference>
<dbReference type="AlphaFoldDB" id="A0A849HBU8"/>
<reference evidence="3 4" key="1">
    <citation type="submission" date="2020-04" db="EMBL/GenBank/DDBJ databases">
        <title>Knoellia sp. isolate from air conditioner.</title>
        <authorList>
            <person name="Chea S."/>
            <person name="Kim D.-U."/>
        </authorList>
    </citation>
    <scope>NUCLEOTIDE SEQUENCE [LARGE SCALE GENOMIC DNA]</scope>
    <source>
        <strain evidence="3 4">DB2414S</strain>
    </source>
</reference>
<accession>A0A849HBU8</accession>
<feature type="compositionally biased region" description="Low complexity" evidence="1">
    <location>
        <begin position="24"/>
        <end position="35"/>
    </location>
</feature>
<feature type="signal peptide" evidence="2">
    <location>
        <begin position="1"/>
        <end position="24"/>
    </location>
</feature>
<dbReference type="EMBL" id="JABEPQ010000003">
    <property type="protein sequence ID" value="NNM47350.1"/>
    <property type="molecule type" value="Genomic_DNA"/>
</dbReference>
<evidence type="ECO:0008006" key="5">
    <source>
        <dbReference type="Google" id="ProtNLM"/>
    </source>
</evidence>
<feature type="region of interest" description="Disordered" evidence="1">
    <location>
        <begin position="22"/>
        <end position="43"/>
    </location>
</feature>
<feature type="chain" id="PRO_5039225812" description="DUF5666 domain-containing protein" evidence="2">
    <location>
        <begin position="25"/>
        <end position="125"/>
    </location>
</feature>
<gene>
    <name evidence="3" type="ORF">HJG52_15240</name>
</gene>
<proteinExistence type="predicted"/>
<keyword evidence="4" id="KW-1185">Reference proteome</keyword>
<evidence type="ECO:0000256" key="2">
    <source>
        <dbReference type="SAM" id="SignalP"/>
    </source>
</evidence>
<dbReference type="PROSITE" id="PS51257">
    <property type="entry name" value="PROKAR_LIPOPROTEIN"/>
    <property type="match status" value="1"/>
</dbReference>
<protein>
    <recommendedName>
        <fullName evidence="5">DUF5666 domain-containing protein</fullName>
    </recommendedName>
</protein>
<evidence type="ECO:0000313" key="4">
    <source>
        <dbReference type="Proteomes" id="UP000588586"/>
    </source>
</evidence>
<sequence>MPARPVFLAVLAMLLLTACGSSDPGPGRTTPVPGGSATTPVEDLTVTTSPRGRAVTVEGTVDDGVEAGCLVLTTAQETFTLVGDTRELAKLEPGTTVTVRGQVRADLMTTCQQGTALWVEEVTRS</sequence>
<organism evidence="3 4">
    <name type="scientific">Knoellia koreensis</name>
    <dbReference type="NCBI Taxonomy" id="2730921"/>
    <lineage>
        <taxon>Bacteria</taxon>
        <taxon>Bacillati</taxon>
        <taxon>Actinomycetota</taxon>
        <taxon>Actinomycetes</taxon>
        <taxon>Micrococcales</taxon>
        <taxon>Intrasporangiaceae</taxon>
        <taxon>Knoellia</taxon>
    </lineage>
</organism>
<keyword evidence="2" id="KW-0732">Signal</keyword>
<evidence type="ECO:0000313" key="3">
    <source>
        <dbReference type="EMBL" id="NNM47350.1"/>
    </source>
</evidence>
<evidence type="ECO:0000256" key="1">
    <source>
        <dbReference type="SAM" id="MobiDB-lite"/>
    </source>
</evidence>
<dbReference type="RefSeq" id="WP_171244457.1">
    <property type="nucleotide sequence ID" value="NZ_JABEPQ010000003.1"/>
</dbReference>
<name>A0A849HBU8_9MICO</name>
<comment type="caution">
    <text evidence="3">The sequence shown here is derived from an EMBL/GenBank/DDBJ whole genome shotgun (WGS) entry which is preliminary data.</text>
</comment>